<feature type="region of interest" description="Disordered" evidence="1">
    <location>
        <begin position="27"/>
        <end position="55"/>
    </location>
</feature>
<dbReference type="GO" id="GO:1904680">
    <property type="term" value="F:peptide transmembrane transporter activity"/>
    <property type="evidence" value="ECO:0007669"/>
    <property type="project" value="TreeGrafter"/>
</dbReference>
<protein>
    <submittedName>
        <fullName evidence="4">Extracellular solute-binding protein, family 5</fullName>
    </submittedName>
</protein>
<sequence length="528" mass="57067">MKNLRRLAGVLGLSMLFASGCAAHPGPAPIAEEQPAGSTQTSEPTPEVPAEKKNRDEIVVGIDPLKNGFNPHLVADDTTFVQSLANLVLPSTFNDGRLNDDMLLSAEEVAPAPGVAQTVRYRINEAAQWSDGAPITAADFTYLWTALRDEPAGVDTAGYAKIANVRSESGGKVVYVDFATAEPLWQQLFQHLLPSHLFTIGTDSFEKALATTIPASGGKYMVRNVDRRRGVVELARNDRFWGTQPANVELLTFREVTNTSQAVEMLRTQQMAYLDISPTETSNEALTLMAGAQVHTRSTQRQLQLNFNTAVLGDIHQRQALAGLIDIPQVARLAAGRAAELDIAAATTPEPGFLEQTKAQFGRPIRISADPADDEATTAAHVVAARLREAGFQVEVFATDFTDLTQKRLIGNNVDLSLSWAREPVNPLTAATQTSCARAENPTMPGNLSNYCSFELSERIAQWAAGGEQVDVAKELKDQAVVIPIMKDRRVEALGNGLIGPNQGFSQWPRGAMSGPIDTAAMWKKKVG</sequence>
<dbReference type="Gene3D" id="3.10.105.10">
    <property type="entry name" value="Dipeptide-binding Protein, Domain 3"/>
    <property type="match status" value="1"/>
</dbReference>
<proteinExistence type="predicted"/>
<evidence type="ECO:0000313" key="5">
    <source>
        <dbReference type="Proteomes" id="UP000035368"/>
    </source>
</evidence>
<keyword evidence="2" id="KW-0732">Signal</keyword>
<dbReference type="PATRIC" id="fig|1050174.4.peg.946"/>
<evidence type="ECO:0000259" key="3">
    <source>
        <dbReference type="Pfam" id="PF00496"/>
    </source>
</evidence>
<dbReference type="KEGG" id="cei:CEPID_04675"/>
<organism evidence="4 5">
    <name type="scientific">Corynebacterium epidermidicanis</name>
    <dbReference type="NCBI Taxonomy" id="1050174"/>
    <lineage>
        <taxon>Bacteria</taxon>
        <taxon>Bacillati</taxon>
        <taxon>Actinomycetota</taxon>
        <taxon>Actinomycetes</taxon>
        <taxon>Mycobacteriales</taxon>
        <taxon>Corynebacteriaceae</taxon>
        <taxon>Corynebacterium</taxon>
    </lineage>
</organism>
<dbReference type="PANTHER" id="PTHR30290">
    <property type="entry name" value="PERIPLASMIC BINDING COMPONENT OF ABC TRANSPORTER"/>
    <property type="match status" value="1"/>
</dbReference>
<dbReference type="Gene3D" id="3.90.76.10">
    <property type="entry name" value="Dipeptide-binding Protein, Domain 1"/>
    <property type="match status" value="1"/>
</dbReference>
<keyword evidence="5" id="KW-1185">Reference proteome</keyword>
<dbReference type="GO" id="GO:0015833">
    <property type="term" value="P:peptide transport"/>
    <property type="evidence" value="ECO:0007669"/>
    <property type="project" value="TreeGrafter"/>
</dbReference>
<dbReference type="CDD" id="cd08501">
    <property type="entry name" value="PBP2_Lpqw"/>
    <property type="match status" value="1"/>
</dbReference>
<dbReference type="STRING" id="1050174.CEPID_04675"/>
<evidence type="ECO:0000313" key="4">
    <source>
        <dbReference type="EMBL" id="AKK02805.1"/>
    </source>
</evidence>
<feature type="chain" id="PRO_5039581461" evidence="2">
    <location>
        <begin position="23"/>
        <end position="528"/>
    </location>
</feature>
<dbReference type="AlphaFoldDB" id="A0A0G3GQH0"/>
<gene>
    <name evidence="4" type="ORF">CEPID_04675</name>
</gene>
<reference evidence="4 5" key="1">
    <citation type="submission" date="2015-05" db="EMBL/GenBank/DDBJ databases">
        <title>Complete genome sequence of Corynebacterium epidermidicanis DSM 45586, isolated from the skin of a dog suffering from pruritus.</title>
        <authorList>
            <person name="Ruckert C."/>
            <person name="Albersmeier A."/>
            <person name="Winkler A."/>
            <person name="Tauch A."/>
        </authorList>
    </citation>
    <scope>NUCLEOTIDE SEQUENCE [LARGE SCALE GENOMIC DNA]</scope>
    <source>
        <strain evidence="4 5">DSM 45586</strain>
    </source>
</reference>
<accession>A0A0G3GQH0</accession>
<feature type="domain" description="Solute-binding protein family 5" evidence="3">
    <location>
        <begin position="117"/>
        <end position="420"/>
    </location>
</feature>
<dbReference type="Pfam" id="PF00496">
    <property type="entry name" value="SBP_bac_5"/>
    <property type="match status" value="1"/>
</dbReference>
<dbReference type="PROSITE" id="PS51257">
    <property type="entry name" value="PROKAR_LIPOPROTEIN"/>
    <property type="match status" value="1"/>
</dbReference>
<dbReference type="SUPFAM" id="SSF53850">
    <property type="entry name" value="Periplasmic binding protein-like II"/>
    <property type="match status" value="1"/>
</dbReference>
<feature type="signal peptide" evidence="2">
    <location>
        <begin position="1"/>
        <end position="22"/>
    </location>
</feature>
<dbReference type="EMBL" id="CP011541">
    <property type="protein sequence ID" value="AKK02805.1"/>
    <property type="molecule type" value="Genomic_DNA"/>
</dbReference>
<dbReference type="OrthoDB" id="9803988at2"/>
<dbReference type="InterPro" id="IPR039424">
    <property type="entry name" value="SBP_5"/>
</dbReference>
<dbReference type="PANTHER" id="PTHR30290:SF65">
    <property type="entry name" value="MONOACYL PHOSPHATIDYLINOSITOL TETRAMANNOSIDE-BINDING PROTEIN LPQW-RELATED"/>
    <property type="match status" value="1"/>
</dbReference>
<name>A0A0G3GQH0_9CORY</name>
<dbReference type="InterPro" id="IPR000914">
    <property type="entry name" value="SBP_5_dom"/>
</dbReference>
<dbReference type="Proteomes" id="UP000035368">
    <property type="component" value="Chromosome"/>
</dbReference>
<dbReference type="RefSeq" id="WP_047239934.1">
    <property type="nucleotide sequence ID" value="NZ_CP011541.1"/>
</dbReference>
<evidence type="ECO:0000256" key="1">
    <source>
        <dbReference type="SAM" id="MobiDB-lite"/>
    </source>
</evidence>
<evidence type="ECO:0000256" key="2">
    <source>
        <dbReference type="SAM" id="SignalP"/>
    </source>
</evidence>